<organism evidence="16 17">
    <name type="scientific">Reticulibacter mediterranei</name>
    <dbReference type="NCBI Taxonomy" id="2778369"/>
    <lineage>
        <taxon>Bacteria</taxon>
        <taxon>Bacillati</taxon>
        <taxon>Chloroflexota</taxon>
        <taxon>Ktedonobacteria</taxon>
        <taxon>Ktedonobacterales</taxon>
        <taxon>Reticulibacteraceae</taxon>
        <taxon>Reticulibacter</taxon>
    </lineage>
</organism>
<evidence type="ECO:0000313" key="17">
    <source>
        <dbReference type="Proteomes" id="UP000597444"/>
    </source>
</evidence>
<feature type="binding site" evidence="14">
    <location>
        <position position="148"/>
    </location>
    <ligand>
        <name>ATP</name>
        <dbReference type="ChEBI" id="CHEBI:30616"/>
    </ligand>
</feature>
<dbReference type="GO" id="GO:0008033">
    <property type="term" value="P:tRNA processing"/>
    <property type="evidence" value="ECO:0007669"/>
    <property type="project" value="UniProtKB-KW"/>
</dbReference>
<dbReference type="Gene3D" id="3.40.50.11030">
    <property type="entry name" value="Threonylcarbamoyl-AMP synthase, C-terminal domain"/>
    <property type="match status" value="1"/>
</dbReference>
<dbReference type="GO" id="GO:0005737">
    <property type="term" value="C:cytoplasm"/>
    <property type="evidence" value="ECO:0007669"/>
    <property type="project" value="UniProtKB-SubCell"/>
</dbReference>
<dbReference type="PROSITE" id="PS51163">
    <property type="entry name" value="YRDC"/>
    <property type="match status" value="1"/>
</dbReference>
<keyword evidence="17" id="KW-1185">Reference proteome</keyword>
<dbReference type="InterPro" id="IPR006070">
    <property type="entry name" value="Sua5-like_dom"/>
</dbReference>
<dbReference type="FunFam" id="3.90.870.10:FF:000009">
    <property type="entry name" value="Threonylcarbamoyl-AMP synthase, putative"/>
    <property type="match status" value="1"/>
</dbReference>
<keyword evidence="8 13" id="KW-0548">Nucleotidyltransferase</keyword>
<dbReference type="GO" id="GO:0003725">
    <property type="term" value="F:double-stranded RNA binding"/>
    <property type="evidence" value="ECO:0007669"/>
    <property type="project" value="UniProtKB-UniRule"/>
</dbReference>
<evidence type="ECO:0000256" key="13">
    <source>
        <dbReference type="PIRNR" id="PIRNR004930"/>
    </source>
</evidence>
<dbReference type="Pfam" id="PF01300">
    <property type="entry name" value="Sua5_yciO_yrdC"/>
    <property type="match status" value="1"/>
</dbReference>
<dbReference type="RefSeq" id="WP_220206598.1">
    <property type="nucleotide sequence ID" value="NZ_BNJK01000001.1"/>
</dbReference>
<keyword evidence="6 13" id="KW-0808">Transferase</keyword>
<dbReference type="EMBL" id="BNJK01000001">
    <property type="protein sequence ID" value="GHO95943.1"/>
    <property type="molecule type" value="Genomic_DNA"/>
</dbReference>
<dbReference type="AlphaFoldDB" id="A0A8J3ILB7"/>
<feature type="binding site" evidence="14">
    <location>
        <position position="200"/>
    </location>
    <ligand>
        <name>ATP</name>
        <dbReference type="ChEBI" id="CHEBI:30616"/>
    </ligand>
</feature>
<evidence type="ECO:0000256" key="3">
    <source>
        <dbReference type="ARBA" id="ARBA00012584"/>
    </source>
</evidence>
<name>A0A8J3ILB7_9CHLR</name>
<feature type="binding site" evidence="14">
    <location>
        <position position="122"/>
    </location>
    <ligand>
        <name>L-threonine</name>
        <dbReference type="ChEBI" id="CHEBI:57926"/>
    </ligand>
</feature>
<comment type="similarity">
    <text evidence="2 13">Belongs to the SUA5 family.</text>
</comment>
<evidence type="ECO:0000256" key="5">
    <source>
        <dbReference type="ARBA" id="ARBA00022490"/>
    </source>
</evidence>
<dbReference type="GO" id="GO:0005524">
    <property type="term" value="F:ATP binding"/>
    <property type="evidence" value="ECO:0007669"/>
    <property type="project" value="UniProtKB-UniRule"/>
</dbReference>
<dbReference type="Gene3D" id="3.90.870.10">
    <property type="entry name" value="DHBP synthase"/>
    <property type="match status" value="1"/>
</dbReference>
<evidence type="ECO:0000256" key="10">
    <source>
        <dbReference type="ARBA" id="ARBA00022840"/>
    </source>
</evidence>
<dbReference type="EC" id="2.7.7.87" evidence="3 13"/>
<feature type="binding site" evidence="14">
    <location>
        <position position="72"/>
    </location>
    <ligand>
        <name>L-threonine</name>
        <dbReference type="ChEBI" id="CHEBI:57926"/>
    </ligand>
</feature>
<dbReference type="InterPro" id="IPR050156">
    <property type="entry name" value="TC-AMP_synthase_SUA5"/>
</dbReference>
<comment type="caution">
    <text evidence="16">The sequence shown here is derived from an EMBL/GenBank/DDBJ whole genome shotgun (WGS) entry which is preliminary data.</text>
</comment>
<keyword evidence="10 13" id="KW-0067">ATP-binding</keyword>
<dbReference type="SUPFAM" id="SSF55821">
    <property type="entry name" value="YrdC/RibB"/>
    <property type="match status" value="1"/>
</dbReference>
<comment type="function">
    <text evidence="13">Required for the formation of a threonylcarbamoyl group on adenosine at position 37 (t(6)A37) in tRNAs that read codons beginning with adenine.</text>
</comment>
<evidence type="ECO:0000256" key="1">
    <source>
        <dbReference type="ARBA" id="ARBA00004496"/>
    </source>
</evidence>
<feature type="binding site" evidence="14">
    <location>
        <position position="246"/>
    </location>
    <ligand>
        <name>ATP</name>
        <dbReference type="ChEBI" id="CHEBI:30616"/>
    </ligand>
</feature>
<comment type="subcellular location">
    <subcellularLocation>
        <location evidence="1 13">Cytoplasm</location>
    </subcellularLocation>
</comment>
<dbReference type="Pfam" id="PF03481">
    <property type="entry name" value="Sua5_C"/>
    <property type="match status" value="1"/>
</dbReference>
<proteinExistence type="inferred from homology"/>
<keyword evidence="5 13" id="KW-0963">Cytoplasm</keyword>
<evidence type="ECO:0000256" key="4">
    <source>
        <dbReference type="ARBA" id="ARBA00015492"/>
    </source>
</evidence>
<dbReference type="GO" id="GO:0006450">
    <property type="term" value="P:regulation of translational fidelity"/>
    <property type="evidence" value="ECO:0007669"/>
    <property type="project" value="TreeGrafter"/>
</dbReference>
<dbReference type="PANTHER" id="PTHR17490:SF16">
    <property type="entry name" value="THREONYLCARBAMOYL-AMP SYNTHASE"/>
    <property type="match status" value="1"/>
</dbReference>
<evidence type="ECO:0000313" key="16">
    <source>
        <dbReference type="EMBL" id="GHO95943.1"/>
    </source>
</evidence>
<dbReference type="InterPro" id="IPR005145">
    <property type="entry name" value="Sua5_C"/>
</dbReference>
<dbReference type="InterPro" id="IPR010923">
    <property type="entry name" value="T(6)A37_SUA5"/>
</dbReference>
<feature type="binding site" evidence="14">
    <location>
        <position position="146"/>
    </location>
    <ligand>
        <name>L-threonine</name>
        <dbReference type="ChEBI" id="CHEBI:57926"/>
    </ligand>
</feature>
<feature type="binding site" evidence="14">
    <location>
        <position position="126"/>
    </location>
    <ligand>
        <name>L-threonine</name>
        <dbReference type="ChEBI" id="CHEBI:57926"/>
    </ligand>
</feature>
<evidence type="ECO:0000256" key="11">
    <source>
        <dbReference type="ARBA" id="ARBA00029774"/>
    </source>
</evidence>
<feature type="binding site" evidence="14">
    <location>
        <position position="63"/>
    </location>
    <ligand>
        <name>ATP</name>
        <dbReference type="ChEBI" id="CHEBI:30616"/>
    </ligand>
</feature>
<protein>
    <recommendedName>
        <fullName evidence="4 13">Threonylcarbamoyl-AMP synthase</fullName>
        <shortName evidence="13">TC-AMP synthase</shortName>
        <ecNumber evidence="3 13">2.7.7.87</ecNumber>
    </recommendedName>
    <alternativeName>
        <fullName evidence="11 13">L-threonylcarbamoyladenylate synthase</fullName>
    </alternativeName>
</protein>
<evidence type="ECO:0000259" key="15">
    <source>
        <dbReference type="PROSITE" id="PS51163"/>
    </source>
</evidence>
<dbReference type="GO" id="GO:0061710">
    <property type="term" value="F:L-threonylcarbamoyladenylate synthase"/>
    <property type="evidence" value="ECO:0007669"/>
    <property type="project" value="UniProtKB-EC"/>
</dbReference>
<feature type="binding site" evidence="14">
    <location>
        <position position="40"/>
    </location>
    <ligand>
        <name>L-threonine</name>
        <dbReference type="ChEBI" id="CHEBI:57926"/>
    </ligand>
</feature>
<evidence type="ECO:0000256" key="12">
    <source>
        <dbReference type="ARBA" id="ARBA00048366"/>
    </source>
</evidence>
<evidence type="ECO:0000256" key="14">
    <source>
        <dbReference type="PIRSR" id="PIRSR004930-1"/>
    </source>
</evidence>
<accession>A0A8J3ILB7</accession>
<reference evidence="16" key="1">
    <citation type="submission" date="2020-10" db="EMBL/GenBank/DDBJ databases">
        <title>Taxonomic study of unclassified bacteria belonging to the class Ktedonobacteria.</title>
        <authorList>
            <person name="Yabe S."/>
            <person name="Wang C.M."/>
            <person name="Zheng Y."/>
            <person name="Sakai Y."/>
            <person name="Cavaletti L."/>
            <person name="Monciardini P."/>
            <person name="Donadio S."/>
        </authorList>
    </citation>
    <scope>NUCLEOTIDE SEQUENCE</scope>
    <source>
        <strain evidence="16">ID150040</strain>
    </source>
</reference>
<dbReference type="InterPro" id="IPR017945">
    <property type="entry name" value="DHBP_synth_RibB-like_a/b_dom"/>
</dbReference>
<dbReference type="Proteomes" id="UP000597444">
    <property type="component" value="Unassembled WGS sequence"/>
</dbReference>
<keyword evidence="9 13" id="KW-0547">Nucleotide-binding</keyword>
<feature type="binding site" evidence="14">
    <location>
        <position position="156"/>
    </location>
    <ligand>
        <name>ATP</name>
        <dbReference type="ChEBI" id="CHEBI:30616"/>
    </ligand>
</feature>
<evidence type="ECO:0000256" key="2">
    <source>
        <dbReference type="ARBA" id="ARBA00007663"/>
    </source>
</evidence>
<evidence type="ECO:0000256" key="7">
    <source>
        <dbReference type="ARBA" id="ARBA00022694"/>
    </source>
</evidence>
<dbReference type="GO" id="GO:0000049">
    <property type="term" value="F:tRNA binding"/>
    <property type="evidence" value="ECO:0007669"/>
    <property type="project" value="TreeGrafter"/>
</dbReference>
<feature type="domain" description="YrdC-like" evidence="15">
    <location>
        <begin position="18"/>
        <end position="204"/>
    </location>
</feature>
<dbReference type="NCBIfam" id="TIGR00057">
    <property type="entry name" value="L-threonylcarbamoyladenylate synthase"/>
    <property type="match status" value="1"/>
</dbReference>
<dbReference type="InterPro" id="IPR038385">
    <property type="entry name" value="Sua5/YwlC_C"/>
</dbReference>
<dbReference type="PANTHER" id="PTHR17490">
    <property type="entry name" value="SUA5"/>
    <property type="match status" value="1"/>
</dbReference>
<dbReference type="PIRSF" id="PIRSF004930">
    <property type="entry name" value="Tln_factor_SUA5"/>
    <property type="match status" value="1"/>
</dbReference>
<sequence>MNDRQTEVIQIDPIRPDPAIIARAAELLRSGELVVFPTETVYGLGANALQADAVEKIFAAKGRPYSDPLIAHIADEHDLEQVAIDIPPIARDLARTFWPGPLTLILPADPHIPRMVTAGLATVAVRMPRHPVALALIRAAGLPIAAPSANRFMHVSPTTAQHVLSDLSGRVPLILDGGPCAVGVESTILDLCSDVPTILRPGGISLEALRAQLPAVQAPVRRVPNGEDSHDEQQAQKSPGQMLIHYAPAVPSFLIEGSGATMRATMLAEVQRRQAQGERVGVLIADEDLATFQQSGAQIYTLGRADEPEQIATHLFAGLRILEESGVQVILCRSFSEQGLGLAIRDRLLKATGGKIFPA</sequence>
<evidence type="ECO:0000256" key="8">
    <source>
        <dbReference type="ARBA" id="ARBA00022695"/>
    </source>
</evidence>
<evidence type="ECO:0000256" key="9">
    <source>
        <dbReference type="ARBA" id="ARBA00022741"/>
    </source>
</evidence>
<gene>
    <name evidence="16" type="ORF">KSF_059910</name>
</gene>
<keyword evidence="7 13" id="KW-0819">tRNA processing</keyword>
<evidence type="ECO:0000256" key="6">
    <source>
        <dbReference type="ARBA" id="ARBA00022679"/>
    </source>
</evidence>
<comment type="catalytic activity">
    <reaction evidence="12 13">
        <text>L-threonine + hydrogencarbonate + ATP = L-threonylcarbamoyladenylate + diphosphate + H2O</text>
        <dbReference type="Rhea" id="RHEA:36407"/>
        <dbReference type="ChEBI" id="CHEBI:15377"/>
        <dbReference type="ChEBI" id="CHEBI:17544"/>
        <dbReference type="ChEBI" id="CHEBI:30616"/>
        <dbReference type="ChEBI" id="CHEBI:33019"/>
        <dbReference type="ChEBI" id="CHEBI:57926"/>
        <dbReference type="ChEBI" id="CHEBI:73682"/>
        <dbReference type="EC" id="2.7.7.87"/>
    </reaction>
</comment>
<feature type="binding site" evidence="14">
    <location>
        <position position="186"/>
    </location>
    <ligand>
        <name>L-threonine</name>
        <dbReference type="ChEBI" id="CHEBI:57926"/>
    </ligand>
</feature>